<dbReference type="Pfam" id="PF07885">
    <property type="entry name" value="Ion_trans_2"/>
    <property type="match status" value="2"/>
</dbReference>
<dbReference type="PRINTS" id="PR01095">
    <property type="entry name" value="TASKCHANNEL"/>
</dbReference>
<dbReference type="GO" id="GO:0030322">
    <property type="term" value="P:stabilization of membrane potential"/>
    <property type="evidence" value="ECO:0007669"/>
    <property type="project" value="TreeGrafter"/>
</dbReference>
<evidence type="ECO:0000256" key="9">
    <source>
        <dbReference type="ARBA" id="ARBA00023065"/>
    </source>
</evidence>
<accession>A0A914WI41</accession>
<dbReference type="GO" id="GO:0022841">
    <property type="term" value="F:potassium ion leak channel activity"/>
    <property type="evidence" value="ECO:0007669"/>
    <property type="project" value="TreeGrafter"/>
</dbReference>
<evidence type="ECO:0000256" key="12">
    <source>
        <dbReference type="RuleBase" id="RU003857"/>
    </source>
</evidence>
<feature type="transmembrane region" description="Helical" evidence="14">
    <location>
        <begin position="407"/>
        <end position="426"/>
    </location>
</feature>
<dbReference type="PANTHER" id="PTHR11003:SF66">
    <property type="entry name" value="POTASSIUM CHANNEL DOMAIN-CONTAINING PROTEIN"/>
    <property type="match status" value="1"/>
</dbReference>
<dbReference type="Proteomes" id="UP000887566">
    <property type="component" value="Unplaced"/>
</dbReference>
<keyword evidence="5 12" id="KW-0812">Transmembrane</keyword>
<feature type="domain" description="Potassium channel" evidence="15">
    <location>
        <begin position="313"/>
        <end position="369"/>
    </location>
</feature>
<feature type="transmembrane region" description="Helical" evidence="14">
    <location>
        <begin position="320"/>
        <end position="342"/>
    </location>
</feature>
<dbReference type="GO" id="GO:0015271">
    <property type="term" value="F:outward rectifier potassium channel activity"/>
    <property type="evidence" value="ECO:0007669"/>
    <property type="project" value="TreeGrafter"/>
</dbReference>
<keyword evidence="16" id="KW-1185">Reference proteome</keyword>
<keyword evidence="9 12" id="KW-0406">Ion transport</keyword>
<keyword evidence="7" id="KW-0630">Potassium</keyword>
<evidence type="ECO:0000256" key="6">
    <source>
        <dbReference type="ARBA" id="ARBA00022826"/>
    </source>
</evidence>
<evidence type="ECO:0000256" key="7">
    <source>
        <dbReference type="ARBA" id="ARBA00022958"/>
    </source>
</evidence>
<feature type="transmembrane region" description="Helical" evidence="14">
    <location>
        <begin position="438"/>
        <end position="457"/>
    </location>
</feature>
<comment type="subcellular location">
    <subcellularLocation>
        <location evidence="1">Membrane</location>
        <topology evidence="1">Multi-pass membrane protein</topology>
    </subcellularLocation>
</comment>
<evidence type="ECO:0000259" key="15">
    <source>
        <dbReference type="Pfam" id="PF07885"/>
    </source>
</evidence>
<evidence type="ECO:0000313" key="17">
    <source>
        <dbReference type="WBParaSite" id="PSAMB.scaffold407size52598.g5498.t1"/>
    </source>
</evidence>
<dbReference type="PRINTS" id="PR01333">
    <property type="entry name" value="2POREKCHANEL"/>
</dbReference>
<feature type="compositionally biased region" description="Polar residues" evidence="13">
    <location>
        <begin position="108"/>
        <end position="126"/>
    </location>
</feature>
<evidence type="ECO:0000256" key="1">
    <source>
        <dbReference type="ARBA" id="ARBA00004141"/>
    </source>
</evidence>
<evidence type="ECO:0000256" key="11">
    <source>
        <dbReference type="ARBA" id="ARBA00023303"/>
    </source>
</evidence>
<feature type="region of interest" description="Disordered" evidence="13">
    <location>
        <begin position="563"/>
        <end position="592"/>
    </location>
</feature>
<name>A0A914WI41_9BILA</name>
<dbReference type="PANTHER" id="PTHR11003">
    <property type="entry name" value="POTASSIUM CHANNEL, SUBFAMILY K"/>
    <property type="match status" value="1"/>
</dbReference>
<reference evidence="17" key="1">
    <citation type="submission" date="2022-11" db="UniProtKB">
        <authorList>
            <consortium name="WormBaseParasite"/>
        </authorList>
    </citation>
    <scope>IDENTIFICATION</scope>
</reference>
<feature type="domain" description="Potassium channel" evidence="15">
    <location>
        <begin position="413"/>
        <end position="488"/>
    </location>
</feature>
<keyword evidence="8 14" id="KW-1133">Transmembrane helix</keyword>
<keyword evidence="3 12" id="KW-0813">Transport</keyword>
<evidence type="ECO:0000256" key="14">
    <source>
        <dbReference type="SAM" id="Phobius"/>
    </source>
</evidence>
<evidence type="ECO:0000256" key="13">
    <source>
        <dbReference type="SAM" id="MobiDB-lite"/>
    </source>
</evidence>
<feature type="transmembrane region" description="Helical" evidence="14">
    <location>
        <begin position="469"/>
        <end position="490"/>
    </location>
</feature>
<feature type="transmembrane region" description="Helical" evidence="14">
    <location>
        <begin position="219"/>
        <end position="239"/>
    </location>
</feature>
<comment type="similarity">
    <text evidence="2 12">Belongs to the two pore domain potassium channel (TC 1.A.1.8) family.</text>
</comment>
<dbReference type="WBParaSite" id="PSAMB.scaffold407size52598.g5498.t1">
    <property type="protein sequence ID" value="PSAMB.scaffold407size52598.g5498.t1"/>
    <property type="gene ID" value="PSAMB.scaffold407size52598.g5498"/>
</dbReference>
<dbReference type="InterPro" id="IPR003280">
    <property type="entry name" value="2pore_dom_K_chnl"/>
</dbReference>
<dbReference type="Gene3D" id="1.10.287.70">
    <property type="match status" value="1"/>
</dbReference>
<evidence type="ECO:0000256" key="10">
    <source>
        <dbReference type="ARBA" id="ARBA00023136"/>
    </source>
</evidence>
<dbReference type="InterPro" id="IPR003092">
    <property type="entry name" value="2pore_dom_K_chnl_TASK"/>
</dbReference>
<proteinExistence type="inferred from homology"/>
<protein>
    <submittedName>
        <fullName evidence="17">Potassium channel domain-containing protein</fullName>
    </submittedName>
</protein>
<keyword evidence="6" id="KW-0631">Potassium channel</keyword>
<dbReference type="GO" id="GO:0005886">
    <property type="term" value="C:plasma membrane"/>
    <property type="evidence" value="ECO:0007669"/>
    <property type="project" value="TreeGrafter"/>
</dbReference>
<feature type="compositionally biased region" description="Low complexity" evidence="13">
    <location>
        <begin position="563"/>
        <end position="573"/>
    </location>
</feature>
<evidence type="ECO:0000256" key="3">
    <source>
        <dbReference type="ARBA" id="ARBA00022448"/>
    </source>
</evidence>
<dbReference type="InterPro" id="IPR013099">
    <property type="entry name" value="K_chnl_dom"/>
</dbReference>
<feature type="region of interest" description="Disordered" evidence="13">
    <location>
        <begin position="90"/>
        <end position="126"/>
    </location>
</feature>
<organism evidence="16 17">
    <name type="scientific">Plectus sambesii</name>
    <dbReference type="NCBI Taxonomy" id="2011161"/>
    <lineage>
        <taxon>Eukaryota</taxon>
        <taxon>Metazoa</taxon>
        <taxon>Ecdysozoa</taxon>
        <taxon>Nematoda</taxon>
        <taxon>Chromadorea</taxon>
        <taxon>Plectida</taxon>
        <taxon>Plectina</taxon>
        <taxon>Plectoidea</taxon>
        <taxon>Plectidae</taxon>
        <taxon>Plectus</taxon>
    </lineage>
</organism>
<evidence type="ECO:0000256" key="5">
    <source>
        <dbReference type="ARBA" id="ARBA00022692"/>
    </source>
</evidence>
<evidence type="ECO:0000313" key="16">
    <source>
        <dbReference type="Proteomes" id="UP000887566"/>
    </source>
</evidence>
<keyword evidence="4" id="KW-0633">Potassium transport</keyword>
<evidence type="ECO:0000256" key="2">
    <source>
        <dbReference type="ARBA" id="ARBA00006666"/>
    </source>
</evidence>
<sequence length="666" mass="75552">MAPTAMSITVLAPYSDDRPAPQPRFSAFPSRDMTFAESDLLTLSSARRFPPFHSNLHDNQRIAVGLDLLVSTVNLDGNFTMVLPNSVDLNGQTNNNYYKDDEEDEDNIASSPSTQRHSSHTEQTPSHVSKLWKKISVGPSSTATSTDRQRRLHLLERYFKQHENYAAMKLAVENLQTHPLDFLLEVNEDQIITPKKKRRWRTFFHHVAFLHKKFGLRHIFLLLLLIGYALIGGAIFDALERSNEIEDLQGAHQLLLHRIGNVSEEIISIVSAVNGTHPQAEVESIVKDFYKDMLDLEGKLKNSVFDKVDHERLVWDFGSAVFYASTLFTTIGYGSIACATAWGKAISIVYSIIGIPLMLVVLNDVGRVLFFALQKLYNRVYQLCRRTRLCRKVDENDSVDHTFPLRLAVPLVFVYMLLCAVVIHVFDNELRGEDEGGLSFGDSFYFAFISLSTIGLGDIMPNNIQYSPFVAALFLFGLTLLSVINSTLYVRMERHYFRAMEAMEEVLEELHAEEVDENVRGHKVFKNMSDAIRIATLTLPGMEEDEEENHRMVINLGEIVTTRSSRRNSVSSTPHRSRRQSTTRETDSPMPTLGAMGFNLAALHEYSQQNEPQEMPTASLDNNHILSRSDTNLFLVRSPQPRVPSSRALHLFRRIHPELPAYHTVS</sequence>
<evidence type="ECO:0000256" key="8">
    <source>
        <dbReference type="ARBA" id="ARBA00022989"/>
    </source>
</evidence>
<evidence type="ECO:0000256" key="4">
    <source>
        <dbReference type="ARBA" id="ARBA00022538"/>
    </source>
</evidence>
<feature type="transmembrane region" description="Helical" evidence="14">
    <location>
        <begin position="349"/>
        <end position="373"/>
    </location>
</feature>
<dbReference type="SUPFAM" id="SSF81324">
    <property type="entry name" value="Voltage-gated potassium channels"/>
    <property type="match status" value="2"/>
</dbReference>
<keyword evidence="11 12" id="KW-0407">Ion channel</keyword>
<dbReference type="AlphaFoldDB" id="A0A914WI41"/>
<keyword evidence="10 14" id="KW-0472">Membrane</keyword>